<keyword evidence="2" id="KW-1185">Reference proteome</keyword>
<evidence type="ECO:0000313" key="2">
    <source>
        <dbReference type="Proteomes" id="UP000594261"/>
    </source>
</evidence>
<organism evidence="1 2">
    <name type="scientific">Quercus lobata</name>
    <name type="common">Valley oak</name>
    <dbReference type="NCBI Taxonomy" id="97700"/>
    <lineage>
        <taxon>Eukaryota</taxon>
        <taxon>Viridiplantae</taxon>
        <taxon>Streptophyta</taxon>
        <taxon>Embryophyta</taxon>
        <taxon>Tracheophyta</taxon>
        <taxon>Spermatophyta</taxon>
        <taxon>Magnoliopsida</taxon>
        <taxon>eudicotyledons</taxon>
        <taxon>Gunneridae</taxon>
        <taxon>Pentapetalae</taxon>
        <taxon>rosids</taxon>
        <taxon>fabids</taxon>
        <taxon>Fagales</taxon>
        <taxon>Fagaceae</taxon>
        <taxon>Quercus</taxon>
    </lineage>
</organism>
<dbReference type="EMBL" id="LRBV02000008">
    <property type="status" value="NOT_ANNOTATED_CDS"/>
    <property type="molecule type" value="Genomic_DNA"/>
</dbReference>
<name>A0A7N2R957_QUELO</name>
<proteinExistence type="predicted"/>
<protein>
    <recommendedName>
        <fullName evidence="3">DUF4216 domain-containing protein</fullName>
    </recommendedName>
</protein>
<reference evidence="1" key="2">
    <citation type="submission" date="2021-01" db="UniProtKB">
        <authorList>
            <consortium name="EnsemblPlants"/>
        </authorList>
    </citation>
    <scope>IDENTIFICATION</scope>
</reference>
<accession>A0A7N2R957</accession>
<dbReference type="Proteomes" id="UP000594261">
    <property type="component" value="Chromosome 8"/>
</dbReference>
<dbReference type="AlphaFoldDB" id="A0A7N2R957"/>
<evidence type="ECO:0008006" key="3">
    <source>
        <dbReference type="Google" id="ProtNLM"/>
    </source>
</evidence>
<dbReference type="InParanoid" id="A0A7N2R957"/>
<dbReference type="Gramene" id="QL08p034606:mrna">
    <property type="protein sequence ID" value="QL08p034606:mrna"/>
    <property type="gene ID" value="QL08p034606"/>
</dbReference>
<evidence type="ECO:0000313" key="1">
    <source>
        <dbReference type="EnsemblPlants" id="QL08p034606:mrna"/>
    </source>
</evidence>
<dbReference type="EnsemblPlants" id="QL08p034606:mrna">
    <property type="protein sequence ID" value="QL08p034606:mrna"/>
    <property type="gene ID" value="QL08p034606"/>
</dbReference>
<reference evidence="1 2" key="1">
    <citation type="journal article" date="2016" name="G3 (Bethesda)">
        <title>First Draft Assembly and Annotation of the Genome of a California Endemic Oak Quercus lobata Nee (Fagaceae).</title>
        <authorList>
            <person name="Sork V.L."/>
            <person name="Fitz-Gibbon S.T."/>
            <person name="Puiu D."/>
            <person name="Crepeau M."/>
            <person name="Gugger P.F."/>
            <person name="Sherman R."/>
            <person name="Stevens K."/>
            <person name="Langley C.H."/>
            <person name="Pellegrini M."/>
            <person name="Salzberg S.L."/>
        </authorList>
    </citation>
    <scope>NUCLEOTIDE SEQUENCE [LARGE SCALE GENOMIC DNA]</scope>
    <source>
        <strain evidence="1 2">cv. SW786</strain>
    </source>
</reference>
<sequence>MSYVKCQFDLSSLDESVVDSSMTESDGEDYLIGLTKSIGGVLASQASQVFYVEVYVLPSQVLQVFYVEDVRHKDWVVVVKTKPREVFDVNINVSHDDDNEVDTYFENVPYNITIDDACDDANDNRT</sequence>